<comment type="caution">
    <text evidence="1">The sequence shown here is derived from an EMBL/GenBank/DDBJ whole genome shotgun (WGS) entry which is preliminary data.</text>
</comment>
<keyword evidence="2" id="KW-1185">Reference proteome</keyword>
<dbReference type="AlphaFoldDB" id="A0A4Y8IKF1"/>
<evidence type="ECO:0000313" key="1">
    <source>
        <dbReference type="EMBL" id="TFB21472.1"/>
    </source>
</evidence>
<proteinExistence type="predicted"/>
<name>A0A4Y8IKF1_9BACI</name>
<dbReference type="RefSeq" id="WP_134340136.1">
    <property type="nucleotide sequence ID" value="NZ_SOPW01000008.1"/>
</dbReference>
<accession>A0A4Y8IKF1</accession>
<dbReference type="OrthoDB" id="2966226at2"/>
<protein>
    <submittedName>
        <fullName evidence="1">Uncharacterized protein</fullName>
    </submittedName>
</protein>
<organism evidence="1 2">
    <name type="scientific">Filobacillus milosensis</name>
    <dbReference type="NCBI Taxonomy" id="94137"/>
    <lineage>
        <taxon>Bacteria</taxon>
        <taxon>Bacillati</taxon>
        <taxon>Bacillota</taxon>
        <taxon>Bacilli</taxon>
        <taxon>Bacillales</taxon>
        <taxon>Bacillaceae</taxon>
        <taxon>Filobacillus</taxon>
    </lineage>
</organism>
<dbReference type="Proteomes" id="UP000297975">
    <property type="component" value="Unassembled WGS sequence"/>
</dbReference>
<sequence length="171" mass="20387">MKEIKIKDSKDFILEYIHGVHGQKIVITEEGACYRVGCNTISGLNEYEFPLNQFNELSPFQLYKNLEENNFSLTLFDENEGDIVIQAERIEFRDLCDNEEELLKYIKWDLVDHVDECTYIEENDEEEYQDFKDELLDASTKKEIQNLLNNYIVLNEKYDIEDKIEDFIFLI</sequence>
<gene>
    <name evidence="1" type="ORF">E3U55_09175</name>
</gene>
<evidence type="ECO:0000313" key="2">
    <source>
        <dbReference type="Proteomes" id="UP000297975"/>
    </source>
</evidence>
<dbReference type="EMBL" id="SOPW01000008">
    <property type="protein sequence ID" value="TFB21472.1"/>
    <property type="molecule type" value="Genomic_DNA"/>
</dbReference>
<reference evidence="1 2" key="1">
    <citation type="submission" date="2019-03" db="EMBL/GenBank/DDBJ databases">
        <authorList>
            <person name="He R.-H."/>
        </authorList>
    </citation>
    <scope>NUCLEOTIDE SEQUENCE [LARGE SCALE GENOMIC DNA]</scope>
    <source>
        <strain evidence="2">SH 714</strain>
    </source>
</reference>